<evidence type="ECO:0000313" key="6">
    <source>
        <dbReference type="EMBL" id="RDE25195.1"/>
    </source>
</evidence>
<dbReference type="OrthoDB" id="8535430at2"/>
<reference evidence="6 7" key="1">
    <citation type="submission" date="2018-07" db="EMBL/GenBank/DDBJ databases">
        <title>Motiliproteus coralliicola sp. nov., a bacterium isolated from Coral.</title>
        <authorList>
            <person name="Wang G."/>
        </authorList>
    </citation>
    <scope>NUCLEOTIDE SEQUENCE [LARGE SCALE GENOMIC DNA]</scope>
    <source>
        <strain evidence="6 7">C34</strain>
    </source>
</reference>
<evidence type="ECO:0000256" key="3">
    <source>
        <dbReference type="ARBA" id="ARBA00023163"/>
    </source>
</evidence>
<dbReference type="EMBL" id="QQOH01000001">
    <property type="protein sequence ID" value="RDE25195.1"/>
    <property type="molecule type" value="Genomic_DNA"/>
</dbReference>
<keyword evidence="2 4" id="KW-0238">DNA-binding</keyword>
<dbReference type="InterPro" id="IPR050109">
    <property type="entry name" value="HTH-type_TetR-like_transc_reg"/>
</dbReference>
<dbReference type="Pfam" id="PF00440">
    <property type="entry name" value="TetR_N"/>
    <property type="match status" value="1"/>
</dbReference>
<dbReference type="PANTHER" id="PTHR30055:SF234">
    <property type="entry name" value="HTH-TYPE TRANSCRIPTIONAL REGULATOR BETI"/>
    <property type="match status" value="1"/>
</dbReference>
<keyword evidence="7" id="KW-1185">Reference proteome</keyword>
<dbReference type="FunFam" id="1.10.10.60:FF:000141">
    <property type="entry name" value="TetR family transcriptional regulator"/>
    <property type="match status" value="1"/>
</dbReference>
<dbReference type="InterPro" id="IPR009057">
    <property type="entry name" value="Homeodomain-like_sf"/>
</dbReference>
<evidence type="ECO:0000259" key="5">
    <source>
        <dbReference type="PROSITE" id="PS50977"/>
    </source>
</evidence>
<evidence type="ECO:0000256" key="1">
    <source>
        <dbReference type="ARBA" id="ARBA00023015"/>
    </source>
</evidence>
<dbReference type="InterPro" id="IPR039536">
    <property type="entry name" value="TetR_C_Proteobacteria"/>
</dbReference>
<dbReference type="RefSeq" id="WP_114694792.1">
    <property type="nucleotide sequence ID" value="NZ_QQOH01000001.1"/>
</dbReference>
<feature type="DNA-binding region" description="H-T-H motif" evidence="4">
    <location>
        <begin position="32"/>
        <end position="51"/>
    </location>
</feature>
<dbReference type="Gene3D" id="1.10.357.10">
    <property type="entry name" value="Tetracycline Repressor, domain 2"/>
    <property type="match status" value="1"/>
</dbReference>
<dbReference type="Pfam" id="PF14246">
    <property type="entry name" value="TetR_C_7"/>
    <property type="match status" value="1"/>
</dbReference>
<dbReference type="PRINTS" id="PR00455">
    <property type="entry name" value="HTHTETR"/>
</dbReference>
<evidence type="ECO:0000313" key="7">
    <source>
        <dbReference type="Proteomes" id="UP000253769"/>
    </source>
</evidence>
<dbReference type="GO" id="GO:0000976">
    <property type="term" value="F:transcription cis-regulatory region binding"/>
    <property type="evidence" value="ECO:0007669"/>
    <property type="project" value="TreeGrafter"/>
</dbReference>
<organism evidence="6 7">
    <name type="scientific">Motiliproteus coralliicola</name>
    <dbReference type="NCBI Taxonomy" id="2283196"/>
    <lineage>
        <taxon>Bacteria</taxon>
        <taxon>Pseudomonadati</taxon>
        <taxon>Pseudomonadota</taxon>
        <taxon>Gammaproteobacteria</taxon>
        <taxon>Oceanospirillales</taxon>
        <taxon>Oceanospirillaceae</taxon>
        <taxon>Motiliproteus</taxon>
    </lineage>
</organism>
<gene>
    <name evidence="6" type="ORF">DV711_06465</name>
</gene>
<dbReference type="PROSITE" id="PS50977">
    <property type="entry name" value="HTH_TETR_2"/>
    <property type="match status" value="1"/>
</dbReference>
<protein>
    <submittedName>
        <fullName evidence="6">TetR/AcrR family transcriptional regulator</fullName>
    </submittedName>
</protein>
<accession>A0A369X098</accession>
<dbReference type="GO" id="GO:0003700">
    <property type="term" value="F:DNA-binding transcription factor activity"/>
    <property type="evidence" value="ECO:0007669"/>
    <property type="project" value="TreeGrafter"/>
</dbReference>
<keyword evidence="3" id="KW-0804">Transcription</keyword>
<comment type="caution">
    <text evidence="6">The sequence shown here is derived from an EMBL/GenBank/DDBJ whole genome shotgun (WGS) entry which is preliminary data.</text>
</comment>
<dbReference type="SUPFAM" id="SSF46689">
    <property type="entry name" value="Homeodomain-like"/>
    <property type="match status" value="1"/>
</dbReference>
<dbReference type="AlphaFoldDB" id="A0A369X098"/>
<dbReference type="PANTHER" id="PTHR30055">
    <property type="entry name" value="HTH-TYPE TRANSCRIPTIONAL REGULATOR RUTR"/>
    <property type="match status" value="1"/>
</dbReference>
<evidence type="ECO:0000256" key="4">
    <source>
        <dbReference type="PROSITE-ProRule" id="PRU00335"/>
    </source>
</evidence>
<sequence length="194" mass="21861">MSKVEQNKQRKREAILTAAQNVFLSEGYVLAGMDRIAAQAQVTKQTVYRYYPSKIELFKATLLKMGQENGFDFADQLQQSDSRQALYDFAKGFIKAHLSEQHLATFRLLVAESAKAPELTRSFCDIGPDHTADKLSEFFRQRFELKDPEASVQLWTAMLLAQRAGVLIGMDKPSEAQIEQHAKRATDMLLASIG</sequence>
<dbReference type="Proteomes" id="UP000253769">
    <property type="component" value="Unassembled WGS sequence"/>
</dbReference>
<keyword evidence="1" id="KW-0805">Transcription regulation</keyword>
<feature type="domain" description="HTH tetR-type" evidence="5">
    <location>
        <begin position="9"/>
        <end position="69"/>
    </location>
</feature>
<proteinExistence type="predicted"/>
<dbReference type="InterPro" id="IPR001647">
    <property type="entry name" value="HTH_TetR"/>
</dbReference>
<name>A0A369X098_9GAMM</name>
<evidence type="ECO:0000256" key="2">
    <source>
        <dbReference type="ARBA" id="ARBA00023125"/>
    </source>
</evidence>
<dbReference type="Gene3D" id="1.10.10.60">
    <property type="entry name" value="Homeodomain-like"/>
    <property type="match status" value="1"/>
</dbReference>